<gene>
    <name evidence="1" type="ORF">ACFSQ0_04945</name>
</gene>
<accession>A0ABW5SBZ4</accession>
<dbReference type="PROSITE" id="PS51257">
    <property type="entry name" value="PROKAR_LIPOPROTEIN"/>
    <property type="match status" value="1"/>
</dbReference>
<dbReference type="Proteomes" id="UP001597357">
    <property type="component" value="Unassembled WGS sequence"/>
</dbReference>
<sequence length="394" mass="46057">MKVNYLIYLFATLILMSCSGLKKTKQALNSGNYEQAIYIATSKLQRNKDKKSNESYIKLLEQAHKKFAQEKEARLRFLKKDKLSNHNEEIYDTYAQLDAIQRKINALMPLNYQNGKTAKFNIRDYSAEIIKAKNNYVSDLYNQSQTLLNETPKESARLAFDKLQLINQLAPNYKNTIELLNQAHIQGTDYIYLSVENHSDKVIPKTLEKDILNFSGYDLDNFWQSYHAYINPEINYDYGIHLDFKTIEISPEKLNEREEVIQKEITIRKGYRKDRNGNYLKDNEGNKIELNETKTVKATLLTTTQFKAIYVKGQVDYLDTKTNQVLRSFPLDTEFIFENIFTRFNGDKRALNKKQLILAQNNFVGFPTSEQMLFYAATNIKEKLASIIRQNRFN</sequence>
<proteinExistence type="predicted"/>
<keyword evidence="2" id="KW-1185">Reference proteome</keyword>
<dbReference type="EMBL" id="JBHULZ010000023">
    <property type="protein sequence ID" value="MFD2697330.1"/>
    <property type="molecule type" value="Genomic_DNA"/>
</dbReference>
<reference evidence="2" key="1">
    <citation type="journal article" date="2019" name="Int. J. Syst. Evol. Microbiol.">
        <title>The Global Catalogue of Microorganisms (GCM) 10K type strain sequencing project: providing services to taxonomists for standard genome sequencing and annotation.</title>
        <authorList>
            <consortium name="The Broad Institute Genomics Platform"/>
            <consortium name="The Broad Institute Genome Sequencing Center for Infectious Disease"/>
            <person name="Wu L."/>
            <person name="Ma J."/>
        </authorList>
    </citation>
    <scope>NUCLEOTIDE SEQUENCE [LARGE SCALE GENOMIC DNA]</scope>
    <source>
        <strain evidence="2">KCTC 42255</strain>
    </source>
</reference>
<protein>
    <recommendedName>
        <fullName evidence="3">Gliding motility-associated protein GldM N-terminal domain-containing protein</fullName>
    </recommendedName>
</protein>
<dbReference type="RefSeq" id="WP_379044988.1">
    <property type="nucleotide sequence ID" value="NZ_JBHULZ010000023.1"/>
</dbReference>
<comment type="caution">
    <text evidence="1">The sequence shown here is derived from an EMBL/GenBank/DDBJ whole genome shotgun (WGS) entry which is preliminary data.</text>
</comment>
<organism evidence="1 2">
    <name type="scientific">Mesonia sediminis</name>
    <dbReference type="NCBI Taxonomy" id="1703946"/>
    <lineage>
        <taxon>Bacteria</taxon>
        <taxon>Pseudomonadati</taxon>
        <taxon>Bacteroidota</taxon>
        <taxon>Flavobacteriia</taxon>
        <taxon>Flavobacteriales</taxon>
        <taxon>Flavobacteriaceae</taxon>
        <taxon>Mesonia</taxon>
    </lineage>
</organism>
<evidence type="ECO:0008006" key="3">
    <source>
        <dbReference type="Google" id="ProtNLM"/>
    </source>
</evidence>
<name>A0ABW5SBZ4_9FLAO</name>
<evidence type="ECO:0000313" key="2">
    <source>
        <dbReference type="Proteomes" id="UP001597357"/>
    </source>
</evidence>
<evidence type="ECO:0000313" key="1">
    <source>
        <dbReference type="EMBL" id="MFD2697330.1"/>
    </source>
</evidence>